<evidence type="ECO:0008006" key="3">
    <source>
        <dbReference type="Google" id="ProtNLM"/>
    </source>
</evidence>
<organism evidence="1 2">
    <name type="scientific">Emticicia soli</name>
    <dbReference type="NCBI Taxonomy" id="2027878"/>
    <lineage>
        <taxon>Bacteria</taxon>
        <taxon>Pseudomonadati</taxon>
        <taxon>Bacteroidota</taxon>
        <taxon>Cytophagia</taxon>
        <taxon>Cytophagales</taxon>
        <taxon>Leadbetterellaceae</taxon>
        <taxon>Emticicia</taxon>
    </lineage>
</organism>
<dbReference type="EMBL" id="JBHULC010000011">
    <property type="protein sequence ID" value="MFD2521815.1"/>
    <property type="molecule type" value="Genomic_DNA"/>
</dbReference>
<name>A0ABW5JAA5_9BACT</name>
<proteinExistence type="predicted"/>
<dbReference type="Proteomes" id="UP001597510">
    <property type="component" value="Unassembled WGS sequence"/>
</dbReference>
<accession>A0ABW5JAA5</accession>
<sequence>MINPYIIKFPDEFENNIELMEVLKNGTAKEKEHALLNIALGGHSPKAVLDLFLCYIIDPELEVVAYMCIDKFLENYRQYPLDRVLPVLINGLNHPKEIIKHYCQNALDNLVIPGKLKEETLSFESFQISFEYDSLSSYLHSDSAEQIIIALLYLYHRPHANEQLFKVLNEQLTKNIPAVTCVVGAIIDTKLANIIELINGVGELSLASYTIARASGIKSKAVWVYDRFDSIRELAREHMKVIVAEEQEVR</sequence>
<dbReference type="RefSeq" id="WP_340236090.1">
    <property type="nucleotide sequence ID" value="NZ_JBBEWC010000005.1"/>
</dbReference>
<evidence type="ECO:0000313" key="2">
    <source>
        <dbReference type="Proteomes" id="UP001597510"/>
    </source>
</evidence>
<reference evidence="2" key="1">
    <citation type="journal article" date="2019" name="Int. J. Syst. Evol. Microbiol.">
        <title>The Global Catalogue of Microorganisms (GCM) 10K type strain sequencing project: providing services to taxonomists for standard genome sequencing and annotation.</title>
        <authorList>
            <consortium name="The Broad Institute Genomics Platform"/>
            <consortium name="The Broad Institute Genome Sequencing Center for Infectious Disease"/>
            <person name="Wu L."/>
            <person name="Ma J."/>
        </authorList>
    </citation>
    <scope>NUCLEOTIDE SEQUENCE [LARGE SCALE GENOMIC DNA]</scope>
    <source>
        <strain evidence="2">KCTC 52344</strain>
    </source>
</reference>
<keyword evidence="2" id="KW-1185">Reference proteome</keyword>
<protein>
    <recommendedName>
        <fullName evidence="3">HEAT repeat domain-containing protein</fullName>
    </recommendedName>
</protein>
<evidence type="ECO:0000313" key="1">
    <source>
        <dbReference type="EMBL" id="MFD2521815.1"/>
    </source>
</evidence>
<gene>
    <name evidence="1" type="ORF">ACFSR2_13035</name>
</gene>
<comment type="caution">
    <text evidence="1">The sequence shown here is derived from an EMBL/GenBank/DDBJ whole genome shotgun (WGS) entry which is preliminary data.</text>
</comment>